<evidence type="ECO:0000256" key="4">
    <source>
        <dbReference type="ARBA" id="ARBA00023125"/>
    </source>
</evidence>
<dbReference type="RefSeq" id="WP_145066369.1">
    <property type="nucleotide sequence ID" value="NZ_CP036287.1"/>
</dbReference>
<dbReference type="EMBL" id="CP036287">
    <property type="protein sequence ID" value="QDU67847.1"/>
    <property type="molecule type" value="Genomic_DNA"/>
</dbReference>
<feature type="domain" description="RNA polymerase sigma-70 ECF-like HTH" evidence="6">
    <location>
        <begin position="26"/>
        <end position="177"/>
    </location>
</feature>
<dbReference type="Pfam" id="PF07638">
    <property type="entry name" value="Sigma70_ECF"/>
    <property type="match status" value="1"/>
</dbReference>
<keyword evidence="8" id="KW-1185">Reference proteome</keyword>
<evidence type="ECO:0000313" key="7">
    <source>
        <dbReference type="EMBL" id="QDU67847.1"/>
    </source>
</evidence>
<dbReference type="GO" id="GO:0003677">
    <property type="term" value="F:DNA binding"/>
    <property type="evidence" value="ECO:0007669"/>
    <property type="project" value="UniProtKB-KW"/>
</dbReference>
<evidence type="ECO:0000256" key="5">
    <source>
        <dbReference type="ARBA" id="ARBA00023163"/>
    </source>
</evidence>
<keyword evidence="5" id="KW-0804">Transcription</keyword>
<keyword evidence="4" id="KW-0238">DNA-binding</keyword>
<evidence type="ECO:0000259" key="6">
    <source>
        <dbReference type="Pfam" id="PF07638"/>
    </source>
</evidence>
<reference evidence="7 8" key="1">
    <citation type="submission" date="2019-02" db="EMBL/GenBank/DDBJ databases">
        <title>Deep-cultivation of Planctomycetes and their phenomic and genomic characterization uncovers novel biology.</title>
        <authorList>
            <person name="Wiegand S."/>
            <person name="Jogler M."/>
            <person name="Boedeker C."/>
            <person name="Pinto D."/>
            <person name="Vollmers J."/>
            <person name="Rivas-Marin E."/>
            <person name="Kohn T."/>
            <person name="Peeters S.H."/>
            <person name="Heuer A."/>
            <person name="Rast P."/>
            <person name="Oberbeckmann S."/>
            <person name="Bunk B."/>
            <person name="Jeske O."/>
            <person name="Meyerdierks A."/>
            <person name="Storesund J.E."/>
            <person name="Kallscheuer N."/>
            <person name="Luecker S."/>
            <person name="Lage O.M."/>
            <person name="Pohl T."/>
            <person name="Merkel B.J."/>
            <person name="Hornburger P."/>
            <person name="Mueller R.-W."/>
            <person name="Bruemmer F."/>
            <person name="Labrenz M."/>
            <person name="Spormann A.M."/>
            <person name="Op den Camp H."/>
            <person name="Overmann J."/>
            <person name="Amann R."/>
            <person name="Jetten M.S.M."/>
            <person name="Mascher T."/>
            <person name="Medema M.H."/>
            <person name="Devos D.P."/>
            <person name="Kaster A.-K."/>
            <person name="Ovreas L."/>
            <person name="Rohde M."/>
            <person name="Galperin M.Y."/>
            <person name="Jogler C."/>
        </authorList>
    </citation>
    <scope>NUCLEOTIDE SEQUENCE [LARGE SCALE GENOMIC DNA]</scope>
    <source>
        <strain evidence="7 8">Pla133</strain>
    </source>
</reference>
<organism evidence="7 8">
    <name type="scientific">Engelhardtia mirabilis</name>
    <dbReference type="NCBI Taxonomy" id="2528011"/>
    <lineage>
        <taxon>Bacteria</taxon>
        <taxon>Pseudomonadati</taxon>
        <taxon>Planctomycetota</taxon>
        <taxon>Planctomycetia</taxon>
        <taxon>Planctomycetia incertae sedis</taxon>
        <taxon>Engelhardtia</taxon>
    </lineage>
</organism>
<evidence type="ECO:0000313" key="8">
    <source>
        <dbReference type="Proteomes" id="UP000316921"/>
    </source>
</evidence>
<evidence type="ECO:0000256" key="2">
    <source>
        <dbReference type="ARBA" id="ARBA00023015"/>
    </source>
</evidence>
<keyword evidence="2" id="KW-0805">Transcription regulation</keyword>
<keyword evidence="3" id="KW-0731">Sigma factor</keyword>
<dbReference type="InterPro" id="IPR013325">
    <property type="entry name" value="RNA_pol_sigma_r2"/>
</dbReference>
<name>A0A518BLJ9_9BACT</name>
<dbReference type="InterPro" id="IPR036388">
    <property type="entry name" value="WH-like_DNA-bd_sf"/>
</dbReference>
<dbReference type="SUPFAM" id="SSF88659">
    <property type="entry name" value="Sigma3 and sigma4 domains of RNA polymerase sigma factors"/>
    <property type="match status" value="1"/>
</dbReference>
<dbReference type="InterPro" id="IPR014284">
    <property type="entry name" value="RNA_pol_sigma-70_dom"/>
</dbReference>
<dbReference type="SUPFAM" id="SSF88946">
    <property type="entry name" value="Sigma2 domain of RNA polymerase sigma factors"/>
    <property type="match status" value="1"/>
</dbReference>
<dbReference type="Gene3D" id="1.10.10.10">
    <property type="entry name" value="Winged helix-like DNA-binding domain superfamily/Winged helix DNA-binding domain"/>
    <property type="match status" value="1"/>
</dbReference>
<evidence type="ECO:0000256" key="3">
    <source>
        <dbReference type="ARBA" id="ARBA00023082"/>
    </source>
</evidence>
<dbReference type="AlphaFoldDB" id="A0A518BLJ9"/>
<proteinExistence type="inferred from homology"/>
<dbReference type="Proteomes" id="UP000316921">
    <property type="component" value="Chromosome"/>
</dbReference>
<accession>A0A518BLJ9</accession>
<dbReference type="GO" id="GO:0006352">
    <property type="term" value="P:DNA-templated transcription initiation"/>
    <property type="evidence" value="ECO:0007669"/>
    <property type="project" value="InterPro"/>
</dbReference>
<dbReference type="InterPro" id="IPR013324">
    <property type="entry name" value="RNA_pol_sigma_r3/r4-like"/>
</dbReference>
<protein>
    <submittedName>
        <fullName evidence="7">RNA polymerase sigma factor</fullName>
    </submittedName>
</protein>
<dbReference type="KEGG" id="pbap:Pla133_29360"/>
<dbReference type="PANTHER" id="PTHR43133">
    <property type="entry name" value="RNA POLYMERASE ECF-TYPE SIGMA FACTO"/>
    <property type="match status" value="1"/>
</dbReference>
<dbReference type="NCBIfam" id="TIGR02937">
    <property type="entry name" value="sigma70-ECF"/>
    <property type="match status" value="1"/>
</dbReference>
<dbReference type="InterPro" id="IPR053812">
    <property type="entry name" value="HTH_Sigma70_ECF-like"/>
</dbReference>
<evidence type="ECO:0000256" key="1">
    <source>
        <dbReference type="ARBA" id="ARBA00010641"/>
    </source>
</evidence>
<dbReference type="InterPro" id="IPR039425">
    <property type="entry name" value="RNA_pol_sigma-70-like"/>
</dbReference>
<dbReference type="GO" id="GO:0016987">
    <property type="term" value="F:sigma factor activity"/>
    <property type="evidence" value="ECO:0007669"/>
    <property type="project" value="UniProtKB-KW"/>
</dbReference>
<sequence>MQPPRTDVPPDDDELVARLVAHDGRLRLLLGHLMSPALRSRFEADDLAQEVWLRLLSRPGRVPAPDQGPSALWAYVRIVARNTVIDAVRALRAARRDGTEQRLDRSQWSRHPWAELPGAGPGPATMAAGFEAKERLVAAFRLLEPEHRRVIGLRQFEGLDARATAERMGRSEAAVHSLYRRALAAWDLAAHPGPP</sequence>
<gene>
    <name evidence="7" type="ORF">Pla133_29360</name>
</gene>
<dbReference type="Gene3D" id="1.10.1740.10">
    <property type="match status" value="1"/>
</dbReference>
<comment type="similarity">
    <text evidence="1">Belongs to the sigma-70 factor family. ECF subfamily.</text>
</comment>
<dbReference type="PANTHER" id="PTHR43133:SF52">
    <property type="entry name" value="ECF RNA POLYMERASE SIGMA FACTOR SIGL"/>
    <property type="match status" value="1"/>
</dbReference>